<gene>
    <name evidence="1" type="ORF">ACFPQ4_13900</name>
</gene>
<accession>A0ABW0R0A3</accession>
<sequence>MKKLSTVLAIVLLAFALTGCWGGEVKSSMTITSAAGAGSKTLTIVVLKDTATKPDNNGTVDDNSTFFPNGMGAVTTFLKKSVPSGFKVAFKEEKNDYVYTITYAFKDIKDYNAKTKQLIGSKVWKDNKLKDATLTSVTTKGGKKVTFKEDASIVSTSVLELIKKVYANPDVYDPTHGGHDAVKIESVYTLKGISIKVGDSAVKSFDMTNKDKPVTTITQVGFMKK</sequence>
<evidence type="ECO:0000313" key="1">
    <source>
        <dbReference type="EMBL" id="MFC5530526.1"/>
    </source>
</evidence>
<protein>
    <recommendedName>
        <fullName evidence="3">Lipoprotein</fullName>
    </recommendedName>
</protein>
<evidence type="ECO:0008006" key="3">
    <source>
        <dbReference type="Google" id="ProtNLM"/>
    </source>
</evidence>
<dbReference type="RefSeq" id="WP_378112462.1">
    <property type="nucleotide sequence ID" value="NZ_JBHSNC010000042.1"/>
</dbReference>
<dbReference type="EMBL" id="JBHSNC010000042">
    <property type="protein sequence ID" value="MFC5530526.1"/>
    <property type="molecule type" value="Genomic_DNA"/>
</dbReference>
<dbReference type="Proteomes" id="UP001596108">
    <property type="component" value="Unassembled WGS sequence"/>
</dbReference>
<evidence type="ECO:0000313" key="2">
    <source>
        <dbReference type="Proteomes" id="UP001596108"/>
    </source>
</evidence>
<dbReference type="PROSITE" id="PS51257">
    <property type="entry name" value="PROKAR_LIPOPROTEIN"/>
    <property type="match status" value="1"/>
</dbReference>
<organism evidence="1 2">
    <name type="scientific">Cohnella yongneupensis</name>
    <dbReference type="NCBI Taxonomy" id="425006"/>
    <lineage>
        <taxon>Bacteria</taxon>
        <taxon>Bacillati</taxon>
        <taxon>Bacillota</taxon>
        <taxon>Bacilli</taxon>
        <taxon>Bacillales</taxon>
        <taxon>Paenibacillaceae</taxon>
        <taxon>Cohnella</taxon>
    </lineage>
</organism>
<comment type="caution">
    <text evidence="1">The sequence shown here is derived from an EMBL/GenBank/DDBJ whole genome shotgun (WGS) entry which is preliminary data.</text>
</comment>
<reference evidence="2" key="1">
    <citation type="journal article" date="2019" name="Int. J. Syst. Evol. Microbiol.">
        <title>The Global Catalogue of Microorganisms (GCM) 10K type strain sequencing project: providing services to taxonomists for standard genome sequencing and annotation.</title>
        <authorList>
            <consortium name="The Broad Institute Genomics Platform"/>
            <consortium name="The Broad Institute Genome Sequencing Center for Infectious Disease"/>
            <person name="Wu L."/>
            <person name="Ma J."/>
        </authorList>
    </citation>
    <scope>NUCLEOTIDE SEQUENCE [LARGE SCALE GENOMIC DNA]</scope>
    <source>
        <strain evidence="2">CGMCC 1.18578</strain>
    </source>
</reference>
<proteinExistence type="predicted"/>
<name>A0ABW0R0A3_9BACL</name>
<keyword evidence="2" id="KW-1185">Reference proteome</keyword>